<keyword evidence="4 9" id="KW-0697">Rotamase</keyword>
<dbReference type="Proteomes" id="UP000000245">
    <property type="component" value="Chromosome"/>
</dbReference>
<evidence type="ECO:0000256" key="2">
    <source>
        <dbReference type="ARBA" id="ARBA00022729"/>
    </source>
</evidence>
<dbReference type="GO" id="GO:0003755">
    <property type="term" value="F:peptidyl-prolyl cis-trans isomerase activity"/>
    <property type="evidence" value="ECO:0007669"/>
    <property type="project" value="UniProtKB-KW"/>
</dbReference>
<dbReference type="Gene3D" id="3.10.50.40">
    <property type="match status" value="1"/>
</dbReference>
<dbReference type="KEGG" id="acr:Acry_2625"/>
<evidence type="ECO:0000256" key="10">
    <source>
        <dbReference type="SAM" id="SignalP"/>
    </source>
</evidence>
<evidence type="ECO:0000256" key="7">
    <source>
        <dbReference type="ARBA" id="ARBA00030642"/>
    </source>
</evidence>
<evidence type="ECO:0000256" key="5">
    <source>
        <dbReference type="ARBA" id="ARBA00023186"/>
    </source>
</evidence>
<keyword evidence="13" id="KW-1185">Reference proteome</keyword>
<feature type="signal peptide" evidence="10">
    <location>
        <begin position="1"/>
        <end position="24"/>
    </location>
</feature>
<dbReference type="Pfam" id="PF00639">
    <property type="entry name" value="Rotamase"/>
    <property type="match status" value="1"/>
</dbReference>
<dbReference type="SUPFAM" id="SSF54534">
    <property type="entry name" value="FKBP-like"/>
    <property type="match status" value="1"/>
</dbReference>
<accession>A5G1T4</accession>
<keyword evidence="5" id="KW-0143">Chaperone</keyword>
<feature type="domain" description="PpiC" evidence="11">
    <location>
        <begin position="172"/>
        <end position="270"/>
    </location>
</feature>
<dbReference type="InterPro" id="IPR046357">
    <property type="entry name" value="PPIase_dom_sf"/>
</dbReference>
<dbReference type="eggNOG" id="COG0760">
    <property type="taxonomic scope" value="Bacteria"/>
</dbReference>
<dbReference type="SUPFAM" id="SSF109998">
    <property type="entry name" value="Triger factor/SurA peptide-binding domain-like"/>
    <property type="match status" value="1"/>
</dbReference>
<dbReference type="PANTHER" id="PTHR47637">
    <property type="entry name" value="CHAPERONE SURA"/>
    <property type="match status" value="1"/>
</dbReference>
<dbReference type="RefSeq" id="WP_012040189.1">
    <property type="nucleotide sequence ID" value="NC_009484.1"/>
</dbReference>
<protein>
    <recommendedName>
        <fullName evidence="1">Parvulin-like PPIase</fullName>
    </recommendedName>
    <alternativeName>
        <fullName evidence="7">Peptidyl-prolyl cis-trans isomerase plp</fullName>
    </alternativeName>
    <alternativeName>
        <fullName evidence="8">Rotamase plp</fullName>
    </alternativeName>
</protein>
<dbReference type="InterPro" id="IPR015391">
    <property type="entry name" value="SurA_N"/>
</dbReference>
<dbReference type="EMBL" id="CP000697">
    <property type="protein sequence ID" value="ABQ31816.1"/>
    <property type="molecule type" value="Genomic_DNA"/>
</dbReference>
<reference evidence="12 13" key="1">
    <citation type="submission" date="2007-05" db="EMBL/GenBank/DDBJ databases">
        <title>Complete sequence of chromosome of Acidiphilium cryptum JF-5.</title>
        <authorList>
            <consortium name="US DOE Joint Genome Institute"/>
            <person name="Copeland A."/>
            <person name="Lucas S."/>
            <person name="Lapidus A."/>
            <person name="Barry K."/>
            <person name="Detter J.C."/>
            <person name="Glavina del Rio T."/>
            <person name="Hammon N."/>
            <person name="Israni S."/>
            <person name="Dalin E."/>
            <person name="Tice H."/>
            <person name="Pitluck S."/>
            <person name="Sims D."/>
            <person name="Brettin T."/>
            <person name="Bruce D."/>
            <person name="Han C."/>
            <person name="Schmutz J."/>
            <person name="Larimer F."/>
            <person name="Land M."/>
            <person name="Hauser L."/>
            <person name="Kyrpides N."/>
            <person name="Kim E."/>
            <person name="Magnuson T."/>
            <person name="Richardson P."/>
        </authorList>
    </citation>
    <scope>NUCLEOTIDE SEQUENCE [LARGE SCALE GENOMIC DNA]</scope>
    <source>
        <strain evidence="12 13">JF-5</strain>
    </source>
</reference>
<dbReference type="HOGENOM" id="CLU_034646_11_4_5"/>
<evidence type="ECO:0000256" key="3">
    <source>
        <dbReference type="ARBA" id="ARBA00022764"/>
    </source>
</evidence>
<dbReference type="AlphaFoldDB" id="A5G1T4"/>
<keyword evidence="2 10" id="KW-0732">Signal</keyword>
<proteinExistence type="predicted"/>
<gene>
    <name evidence="12" type="ordered locus">Acry_2625</name>
</gene>
<evidence type="ECO:0000256" key="4">
    <source>
        <dbReference type="ARBA" id="ARBA00023110"/>
    </source>
</evidence>
<name>A5G1T4_ACICJ</name>
<dbReference type="Pfam" id="PF09312">
    <property type="entry name" value="SurA_N"/>
    <property type="match status" value="1"/>
</dbReference>
<evidence type="ECO:0000259" key="11">
    <source>
        <dbReference type="PROSITE" id="PS50198"/>
    </source>
</evidence>
<keyword evidence="3" id="KW-0574">Periplasm</keyword>
<evidence type="ECO:0000256" key="1">
    <source>
        <dbReference type="ARBA" id="ARBA00018370"/>
    </source>
</evidence>
<evidence type="ECO:0000256" key="6">
    <source>
        <dbReference type="ARBA" id="ARBA00023235"/>
    </source>
</evidence>
<dbReference type="InterPro" id="IPR000297">
    <property type="entry name" value="PPIase_PpiC"/>
</dbReference>
<feature type="chain" id="PRO_5007909561" description="Parvulin-like PPIase" evidence="10">
    <location>
        <begin position="25"/>
        <end position="427"/>
    </location>
</feature>
<evidence type="ECO:0000256" key="8">
    <source>
        <dbReference type="ARBA" id="ARBA00031484"/>
    </source>
</evidence>
<evidence type="ECO:0000256" key="9">
    <source>
        <dbReference type="PROSITE-ProRule" id="PRU00278"/>
    </source>
</evidence>
<evidence type="ECO:0000313" key="13">
    <source>
        <dbReference type="Proteomes" id="UP000000245"/>
    </source>
</evidence>
<keyword evidence="6 9" id="KW-0413">Isomerase</keyword>
<dbReference type="PANTHER" id="PTHR47637:SF1">
    <property type="entry name" value="CHAPERONE SURA"/>
    <property type="match status" value="1"/>
</dbReference>
<dbReference type="STRING" id="349163.Acry_2625"/>
<sequence>MKSFVSYAALIGLAAGLLAPGAPARAQTASIAAVVNGTVITNADVAARTRLFALSAGLPTTSATLQRLKPQITRELIDQSLQLQAIERNKVVVPEAKIAAALKRVNEANHLPPGSLQKKLAAAGIPLSTLVSQFRTQIGWTDVLRKKLGPDLRPTAADIAAEEAAMKKEIGKTQYHIAEIFIPVENPADVANARRFADVVIRQLRAGAPFPVVAAQFSQSQSALTGGDRGWVQPDLLDPAVRRIVEKMPVGAISDPVRVAGGFEIVNQLGIRQFGVGQRTTLSIRQVFLPFTKPFAGGQPDAQQLGVLQHANALRGTLHSCAEVEAANAAAGSVQKSNPGPVDLTTVRPAAFRKLLSSLPLGQPSEPLVSSSGIAIVMVCKRETSKIGLPGKKAIEEMLINRRVSLEAQRLMDTLHRDAEIRIFATP</sequence>
<dbReference type="InterPro" id="IPR050280">
    <property type="entry name" value="OMP_Chaperone_SurA"/>
</dbReference>
<organism evidence="12 13">
    <name type="scientific">Acidiphilium cryptum (strain JF-5)</name>
    <dbReference type="NCBI Taxonomy" id="349163"/>
    <lineage>
        <taxon>Bacteria</taxon>
        <taxon>Pseudomonadati</taxon>
        <taxon>Pseudomonadota</taxon>
        <taxon>Alphaproteobacteria</taxon>
        <taxon>Acetobacterales</taxon>
        <taxon>Acidocellaceae</taxon>
        <taxon>Acidiphilium</taxon>
    </lineage>
</organism>
<evidence type="ECO:0000313" key="12">
    <source>
        <dbReference type="EMBL" id="ABQ31816.1"/>
    </source>
</evidence>
<dbReference type="InterPro" id="IPR027304">
    <property type="entry name" value="Trigger_fact/SurA_dom_sf"/>
</dbReference>
<dbReference type="PROSITE" id="PS50198">
    <property type="entry name" value="PPIC_PPIASE_2"/>
    <property type="match status" value="1"/>
</dbReference>
<dbReference type="Gene3D" id="1.10.4030.10">
    <property type="entry name" value="Porin chaperone SurA, peptide-binding domain"/>
    <property type="match status" value="1"/>
</dbReference>